<keyword evidence="6 9" id="KW-0732">Signal</keyword>
<accession>I3RZY5</accession>
<organism evidence="10">
    <name type="scientific">Lotus japonicus</name>
    <name type="common">Lotus corniculatus var. japonicus</name>
    <dbReference type="NCBI Taxonomy" id="34305"/>
    <lineage>
        <taxon>Eukaryota</taxon>
        <taxon>Viridiplantae</taxon>
        <taxon>Streptophyta</taxon>
        <taxon>Embryophyta</taxon>
        <taxon>Tracheophyta</taxon>
        <taxon>Spermatophyta</taxon>
        <taxon>Magnoliopsida</taxon>
        <taxon>eudicotyledons</taxon>
        <taxon>Gunneridae</taxon>
        <taxon>Pentapetalae</taxon>
        <taxon>rosids</taxon>
        <taxon>fabids</taxon>
        <taxon>Fabales</taxon>
        <taxon>Fabaceae</taxon>
        <taxon>Papilionoideae</taxon>
        <taxon>50 kb inversion clade</taxon>
        <taxon>NPAAA clade</taxon>
        <taxon>Hologalegina</taxon>
        <taxon>robinioid clade</taxon>
        <taxon>Loteae</taxon>
        <taxon>Lotus</taxon>
    </lineage>
</organism>
<dbReference type="Pfam" id="PF06404">
    <property type="entry name" value="PSK"/>
    <property type="match status" value="1"/>
</dbReference>
<comment type="PTM">
    <text evidence="9">PSK-alpha is produced by endopeptidase digestion. PSK-beta is produced from PSK-alpha by exopeptidase digestion.</text>
</comment>
<comment type="function">
    <text evidence="9">Promotes plant cell differentiation, organogenesis and somatic embryogenesis as well as cell proliferation.</text>
</comment>
<evidence type="ECO:0000313" key="11">
    <source>
        <dbReference type="EMBL" id="AIS76462.1"/>
    </source>
</evidence>
<evidence type="ECO:0000256" key="7">
    <source>
        <dbReference type="ARBA" id="ARBA00022782"/>
    </source>
</evidence>
<evidence type="ECO:0000256" key="1">
    <source>
        <dbReference type="ARBA" id="ARBA00004613"/>
    </source>
</evidence>
<dbReference type="EMBL" id="KM065836">
    <property type="protein sequence ID" value="AIS76462.1"/>
    <property type="molecule type" value="Genomic_DNA"/>
</dbReference>
<keyword evidence="7 9" id="KW-0221">Differentiation</keyword>
<dbReference type="PANTHER" id="PTHR33285">
    <property type="entry name" value="PHYTOSULFOKINES 3"/>
    <property type="match status" value="1"/>
</dbReference>
<evidence type="ECO:0000256" key="4">
    <source>
        <dbReference type="ARBA" id="ARBA00022525"/>
    </source>
</evidence>
<dbReference type="GO" id="GO:0030154">
    <property type="term" value="P:cell differentiation"/>
    <property type="evidence" value="ECO:0007669"/>
    <property type="project" value="UniProtKB-UniRule"/>
</dbReference>
<evidence type="ECO:0000256" key="2">
    <source>
        <dbReference type="ARBA" id="ARBA00010781"/>
    </source>
</evidence>
<comment type="subcellular location">
    <subcellularLocation>
        <location evidence="1 9">Secreted</location>
    </subcellularLocation>
</comment>
<gene>
    <name evidence="11" type="primary">PSK5</name>
</gene>
<keyword evidence="3 9" id="KW-0217">Developmental protein</keyword>
<keyword evidence="8 9" id="KW-0339">Growth factor</keyword>
<sequence>MKLSFHSGALLLFFFFLVCSSTLSARSLTSEQGKNIKVDIDSEEKSVLGLEGDNFFKLLGIEHCKFGDEECLQRRMDLEAHLDYIYTQHHKP</sequence>
<feature type="signal peptide" evidence="9">
    <location>
        <begin position="1"/>
        <end position="24"/>
    </location>
</feature>
<protein>
    <recommendedName>
        <fullName evidence="9">Phytosulfokine</fullName>
    </recommendedName>
    <component>
        <recommendedName>
            <fullName evidence="9">Phytosulfokine-alpha</fullName>
            <shortName evidence="9">PSK-alpha</shortName>
            <shortName evidence="9">Phytosulfokine-a</shortName>
        </recommendedName>
    </component>
    <component>
        <recommendedName>
            <fullName evidence="9">Phytosulfokine-beta</fullName>
            <shortName evidence="9">PSK-beta</shortName>
            <shortName evidence="9">Phytosulfokine-b</shortName>
        </recommendedName>
    </component>
</protein>
<comment type="similarity">
    <text evidence="2 9">Belongs to the phytosulfokine family.</text>
</comment>
<comment type="PTM">
    <text evidence="9">Sulfation is important for activity and for the binding to a putative membrane receptor.</text>
</comment>
<evidence type="ECO:0000256" key="6">
    <source>
        <dbReference type="ARBA" id="ARBA00022729"/>
    </source>
</evidence>
<dbReference type="AlphaFoldDB" id="I3RZY5"/>
<dbReference type="InterPro" id="IPR009438">
    <property type="entry name" value="Phytosulfokine"/>
</dbReference>
<evidence type="ECO:0000256" key="3">
    <source>
        <dbReference type="ARBA" id="ARBA00022473"/>
    </source>
</evidence>
<feature type="chain" id="PRO_5007673771" description="Phytosulfokine" evidence="9">
    <location>
        <begin position="25"/>
        <end position="92"/>
    </location>
</feature>
<dbReference type="PANTHER" id="PTHR33285:SF22">
    <property type="entry name" value="PHYTOSULFOKINES 6-RELATED"/>
    <property type="match status" value="1"/>
</dbReference>
<evidence type="ECO:0000313" key="10">
    <source>
        <dbReference type="EMBL" id="AFK33577.1"/>
    </source>
</evidence>
<evidence type="ECO:0000256" key="8">
    <source>
        <dbReference type="ARBA" id="ARBA00023030"/>
    </source>
</evidence>
<evidence type="ECO:0000256" key="9">
    <source>
        <dbReference type="RuleBase" id="RU368031"/>
    </source>
</evidence>
<dbReference type="GO" id="GO:0008283">
    <property type="term" value="P:cell population proliferation"/>
    <property type="evidence" value="ECO:0007669"/>
    <property type="project" value="UniProtKB-UniRule"/>
</dbReference>
<dbReference type="EMBL" id="BT133782">
    <property type="protein sequence ID" value="AFK33577.1"/>
    <property type="molecule type" value="mRNA"/>
</dbReference>
<name>I3RZY5_LOTJA</name>
<dbReference type="GO" id="GO:0005576">
    <property type="term" value="C:extracellular region"/>
    <property type="evidence" value="ECO:0007669"/>
    <property type="project" value="UniProtKB-SubCell"/>
</dbReference>
<reference evidence="10" key="1">
    <citation type="submission" date="2012-05" db="EMBL/GenBank/DDBJ databases">
        <authorList>
            <person name="Krishnakumar V."/>
            <person name="Cheung F."/>
            <person name="Xiao Y."/>
            <person name="Chan A."/>
            <person name="Moskal W.A."/>
            <person name="Town C.D."/>
        </authorList>
    </citation>
    <scope>NUCLEOTIDE SEQUENCE</scope>
</reference>
<keyword evidence="4 9" id="KW-0964">Secreted</keyword>
<evidence type="ECO:0000256" key="5">
    <source>
        <dbReference type="ARBA" id="ARBA00022641"/>
    </source>
</evidence>
<dbReference type="GO" id="GO:0008083">
    <property type="term" value="F:growth factor activity"/>
    <property type="evidence" value="ECO:0007669"/>
    <property type="project" value="UniProtKB-UniRule"/>
</dbReference>
<keyword evidence="5 9" id="KW-0765">Sulfation</keyword>
<reference evidence="11" key="2">
    <citation type="submission" date="2014-06" db="EMBL/GenBank/DDBJ databases">
        <title>Phytosulfokine-alpha (PSK) signaling is involved in nodule development in Lotus japonicus.</title>
        <authorList>
            <person name="Luo L."/>
            <person name="Wang C."/>
        </authorList>
    </citation>
    <scope>NUCLEOTIDE SEQUENCE</scope>
</reference>
<proteinExistence type="evidence at transcript level"/>